<dbReference type="Pfam" id="PF00704">
    <property type="entry name" value="Glyco_hydro_18"/>
    <property type="match status" value="1"/>
</dbReference>
<dbReference type="PROSITE" id="PS01095">
    <property type="entry name" value="GH18_1"/>
    <property type="match status" value="1"/>
</dbReference>
<evidence type="ECO:0000256" key="8">
    <source>
        <dbReference type="ARBA" id="ARBA00023024"/>
    </source>
</evidence>
<dbReference type="PANTHER" id="PTHR47700:SF2">
    <property type="entry name" value="CHITINASE"/>
    <property type="match status" value="1"/>
</dbReference>
<dbReference type="PANTHER" id="PTHR47700">
    <property type="entry name" value="V CHITINASE, PUTATIVE (AFU_ORTHOLOGUE AFUA_6G13720)-RELATED"/>
    <property type="match status" value="1"/>
</dbReference>
<dbReference type="SUPFAM" id="SSF51445">
    <property type="entry name" value="(Trans)glycosidases"/>
    <property type="match status" value="1"/>
</dbReference>
<name>A0AAN6N452_9PEZI</name>
<keyword evidence="5" id="KW-0964">Secreted</keyword>
<evidence type="ECO:0000256" key="2">
    <source>
        <dbReference type="ARBA" id="ARBA00004613"/>
    </source>
</evidence>
<keyword evidence="12" id="KW-0624">Polysaccharide degradation</keyword>
<keyword evidence="17" id="KW-1185">Reference proteome</keyword>
<proteinExistence type="inferred from homology"/>
<dbReference type="SUPFAM" id="SSF57016">
    <property type="entry name" value="Plant lectins/antimicrobial peptides"/>
    <property type="match status" value="1"/>
</dbReference>
<comment type="subcellular location">
    <subcellularLocation>
        <location evidence="2">Secreted</location>
    </subcellularLocation>
</comment>
<dbReference type="GO" id="GO:0005576">
    <property type="term" value="C:extracellular region"/>
    <property type="evidence" value="ECO:0007669"/>
    <property type="project" value="UniProtKB-SubCell"/>
</dbReference>
<comment type="catalytic activity">
    <reaction evidence="1">
        <text>Random endo-hydrolysis of N-acetyl-beta-D-glucosaminide (1-&gt;4)-beta-linkages in chitin and chitodextrins.</text>
        <dbReference type="EC" id="3.2.1.14"/>
    </reaction>
</comment>
<dbReference type="PROSITE" id="PS51910">
    <property type="entry name" value="GH18_2"/>
    <property type="match status" value="1"/>
</dbReference>
<dbReference type="InterPro" id="IPR036861">
    <property type="entry name" value="Endochitinase-like_sf"/>
</dbReference>
<evidence type="ECO:0000256" key="5">
    <source>
        <dbReference type="ARBA" id="ARBA00022525"/>
    </source>
</evidence>
<dbReference type="InterPro" id="IPR011583">
    <property type="entry name" value="Chitinase_II/V-like_cat"/>
</dbReference>
<evidence type="ECO:0000256" key="3">
    <source>
        <dbReference type="ARBA" id="ARBA00008682"/>
    </source>
</evidence>
<dbReference type="SMART" id="SM00257">
    <property type="entry name" value="LysM"/>
    <property type="match status" value="2"/>
</dbReference>
<dbReference type="CDD" id="cd02878">
    <property type="entry name" value="GH18_zymocin_alpha"/>
    <property type="match status" value="1"/>
</dbReference>
<protein>
    <recommendedName>
        <fullName evidence="4">chitinase</fullName>
        <ecNumber evidence="4">3.2.1.14</ecNumber>
    </recommendedName>
</protein>
<accession>A0AAN6N452</accession>
<keyword evidence="8" id="KW-0146">Chitin degradation</keyword>
<dbReference type="InterPro" id="IPR018392">
    <property type="entry name" value="LysM"/>
</dbReference>
<evidence type="ECO:0000256" key="13">
    <source>
        <dbReference type="RuleBase" id="RU000489"/>
    </source>
</evidence>
<sequence>MGNTCTYIQAQAGDGCWALAQRCGITQDQLQQYNTAHNFCNTIQVGEYVCCSAGSLPDFSPKPYSNGTCYTYTAQPGDTCYAIATANRMTVDKITQVNNLTWGWTGCSGLQIGQRICLSGGTPPFPAPVANAVCGPQVPGTVPATGSSPWGWAWYNQCPLNACCDKWGQCGITPEFCTNTTAPNGAPGTSAHGTNGCISNCGTDVKRTGVAPQTPFRIAYFEAWNKQRPCATMDISKVTDGGRYTHVHFGFANITANWQVDVSGARDQFGGLVALKGIKRILSFGGWGFSTDPYTFNIFRTGVLDGNRQTLAANVAKFIVDNNLDGVDFDWEYPGAQDIDIPTIPPDSLDSGKNYAAFLGLVRSHLPSDKSLSIAIPASYWYLKGFHPILQFEGAVSYYVYMTYDLHGQWDYNNKFSNPGCPNGNCLRSHINKTEIEYALAMATKAGIASTRIVPGLALYGRAFQMTDPSCTGVNCTFTGPQSGAPPGRCSQTAGYLSNIELEEILAQADDPDSDTVYDVTQYQDEGDVLIFNGTWVSWLTPGSYNDRQSWYDSMHFGGNADWAIDLNVTYSNDGTGDLVDGDDDWPQFEPCASMTFSTLEDLQNAQGGIGDARCVSLYTLQTLIAMLDTAYANYTDVNNGYDAVFGYYVTYMMKLVPEILENAFMWNMSTTGQYAVVPNVGYGMLRRLHTTFDCTLSDGTKTACANINTAQNERTIEAENGPTALTLRDQDAYNAALATAGLFPDWVVLGDYSITREVTMPHGGRKWNLRFAGFPIQNASMVVPNPKDIVTKGIGNIPSLRSDMAATAVSIMTGFWSGGGIDDPAQAFSAPVFMLMEAVDGMAQAKQLGQQEEQTEEEEERKRRENIILLIVSVVFMFVPVVGEEAAAAAGLATLAKAIAIAGELGNAALAIYDTVQDPSSAIINILGMLFGVGSITKATRDGTGIGAIAKLRRGMKPEEVTALGKIFSGKDGVLQSILGKACKM</sequence>
<dbReference type="GO" id="GO:0000272">
    <property type="term" value="P:polysaccharide catabolic process"/>
    <property type="evidence" value="ECO:0007669"/>
    <property type="project" value="UniProtKB-KW"/>
</dbReference>
<evidence type="ECO:0000256" key="11">
    <source>
        <dbReference type="ARBA" id="ARBA00023295"/>
    </source>
</evidence>
<evidence type="ECO:0000259" key="15">
    <source>
        <dbReference type="PROSITE" id="PS51910"/>
    </source>
</evidence>
<evidence type="ECO:0000256" key="12">
    <source>
        <dbReference type="ARBA" id="ARBA00023326"/>
    </source>
</evidence>
<dbReference type="CDD" id="cd00035">
    <property type="entry name" value="ChtBD1"/>
    <property type="match status" value="1"/>
</dbReference>
<dbReference type="Pfam" id="PF01476">
    <property type="entry name" value="LysM"/>
    <property type="match status" value="2"/>
</dbReference>
<dbReference type="AlphaFoldDB" id="A0AAN6N452"/>
<gene>
    <name evidence="16" type="ORF">QBC46DRAFT_365195</name>
</gene>
<evidence type="ECO:0000256" key="9">
    <source>
        <dbReference type="ARBA" id="ARBA00023026"/>
    </source>
</evidence>
<dbReference type="InterPro" id="IPR029070">
    <property type="entry name" value="Chitinase_insertion_sf"/>
</dbReference>
<dbReference type="InterPro" id="IPR036779">
    <property type="entry name" value="LysM_dom_sf"/>
</dbReference>
<feature type="domain" description="LysM" evidence="14">
    <location>
        <begin position="70"/>
        <end position="118"/>
    </location>
</feature>
<dbReference type="InterPro" id="IPR017853">
    <property type="entry name" value="GH"/>
</dbReference>
<dbReference type="SUPFAM" id="SSF54556">
    <property type="entry name" value="Chitinase insertion domain"/>
    <property type="match status" value="1"/>
</dbReference>
<dbReference type="Gene3D" id="3.30.60.10">
    <property type="entry name" value="Endochitinase-like"/>
    <property type="match status" value="1"/>
</dbReference>
<keyword evidence="11 13" id="KW-0326">Glycosidase</keyword>
<feature type="domain" description="LysM" evidence="14">
    <location>
        <begin position="6"/>
        <end position="51"/>
    </location>
</feature>
<evidence type="ECO:0000256" key="10">
    <source>
        <dbReference type="ARBA" id="ARBA00023277"/>
    </source>
</evidence>
<dbReference type="InterPro" id="IPR001223">
    <property type="entry name" value="Glyco_hydro18_cat"/>
</dbReference>
<dbReference type="SUPFAM" id="SSF54106">
    <property type="entry name" value="LysM domain"/>
    <property type="match status" value="2"/>
</dbReference>
<keyword evidence="7 13" id="KW-0378">Hydrolase</keyword>
<reference evidence="17" key="1">
    <citation type="journal article" date="2023" name="Mol. Phylogenet. Evol.">
        <title>Genome-scale phylogeny and comparative genomics of the fungal order Sordariales.</title>
        <authorList>
            <person name="Hensen N."/>
            <person name="Bonometti L."/>
            <person name="Westerberg I."/>
            <person name="Brannstrom I.O."/>
            <person name="Guillou S."/>
            <person name="Cros-Aarteil S."/>
            <person name="Calhoun S."/>
            <person name="Haridas S."/>
            <person name="Kuo A."/>
            <person name="Mondo S."/>
            <person name="Pangilinan J."/>
            <person name="Riley R."/>
            <person name="LaButti K."/>
            <person name="Andreopoulos B."/>
            <person name="Lipzen A."/>
            <person name="Chen C."/>
            <person name="Yan M."/>
            <person name="Daum C."/>
            <person name="Ng V."/>
            <person name="Clum A."/>
            <person name="Steindorff A."/>
            <person name="Ohm R.A."/>
            <person name="Martin F."/>
            <person name="Silar P."/>
            <person name="Natvig D.O."/>
            <person name="Lalanne C."/>
            <person name="Gautier V."/>
            <person name="Ament-Velasquez S.L."/>
            <person name="Kruys A."/>
            <person name="Hutchinson M.I."/>
            <person name="Powell A.J."/>
            <person name="Barry K."/>
            <person name="Miller A.N."/>
            <person name="Grigoriev I.V."/>
            <person name="Debuchy R."/>
            <person name="Gladieux P."/>
            <person name="Hiltunen Thoren M."/>
            <person name="Johannesson H."/>
        </authorList>
    </citation>
    <scope>NUCLEOTIDE SEQUENCE [LARGE SCALE GENOMIC DNA]</scope>
    <source>
        <strain evidence="17">CBS 340.73</strain>
    </source>
</reference>
<evidence type="ECO:0000313" key="17">
    <source>
        <dbReference type="Proteomes" id="UP001303473"/>
    </source>
</evidence>
<comment type="caution">
    <text evidence="16">The sequence shown here is derived from an EMBL/GenBank/DDBJ whole genome shotgun (WGS) entry which is preliminary data.</text>
</comment>
<dbReference type="Gene3D" id="3.10.350.10">
    <property type="entry name" value="LysM domain"/>
    <property type="match status" value="2"/>
</dbReference>
<dbReference type="EMBL" id="MU853821">
    <property type="protein sequence ID" value="KAK3938836.1"/>
    <property type="molecule type" value="Genomic_DNA"/>
</dbReference>
<dbReference type="GO" id="GO:0006032">
    <property type="term" value="P:chitin catabolic process"/>
    <property type="evidence" value="ECO:0007669"/>
    <property type="project" value="UniProtKB-KW"/>
</dbReference>
<dbReference type="EC" id="3.2.1.14" evidence="4"/>
<dbReference type="Gene3D" id="3.10.50.10">
    <property type="match status" value="1"/>
</dbReference>
<keyword evidence="9" id="KW-0843">Virulence</keyword>
<evidence type="ECO:0000256" key="7">
    <source>
        <dbReference type="ARBA" id="ARBA00022801"/>
    </source>
</evidence>
<dbReference type="Proteomes" id="UP001303473">
    <property type="component" value="Unassembled WGS sequence"/>
</dbReference>
<feature type="domain" description="GH18" evidence="15">
    <location>
        <begin position="215"/>
        <end position="582"/>
    </location>
</feature>
<keyword evidence="6" id="KW-0147">Chitin-binding</keyword>
<organism evidence="16 17">
    <name type="scientific">Diplogelasinospora grovesii</name>
    <dbReference type="NCBI Taxonomy" id="303347"/>
    <lineage>
        <taxon>Eukaryota</taxon>
        <taxon>Fungi</taxon>
        <taxon>Dikarya</taxon>
        <taxon>Ascomycota</taxon>
        <taxon>Pezizomycotina</taxon>
        <taxon>Sordariomycetes</taxon>
        <taxon>Sordariomycetidae</taxon>
        <taxon>Sordariales</taxon>
        <taxon>Diplogelasinosporaceae</taxon>
        <taxon>Diplogelasinospora</taxon>
    </lineage>
</organism>
<dbReference type="GO" id="GO:0008061">
    <property type="term" value="F:chitin binding"/>
    <property type="evidence" value="ECO:0007669"/>
    <property type="project" value="UniProtKB-KW"/>
</dbReference>
<evidence type="ECO:0000256" key="6">
    <source>
        <dbReference type="ARBA" id="ARBA00022669"/>
    </source>
</evidence>
<comment type="similarity">
    <text evidence="3">Belongs to the glycosyl hydrolase 18 family. Chitinase class V subfamily.</text>
</comment>
<keyword evidence="10" id="KW-0119">Carbohydrate metabolism</keyword>
<dbReference type="InterPro" id="IPR053214">
    <property type="entry name" value="LysM12-like"/>
</dbReference>
<dbReference type="SMART" id="SM00636">
    <property type="entry name" value="Glyco_18"/>
    <property type="match status" value="1"/>
</dbReference>
<dbReference type="PROSITE" id="PS51782">
    <property type="entry name" value="LYSM"/>
    <property type="match status" value="2"/>
</dbReference>
<evidence type="ECO:0000256" key="1">
    <source>
        <dbReference type="ARBA" id="ARBA00000822"/>
    </source>
</evidence>
<dbReference type="Gene3D" id="3.20.20.80">
    <property type="entry name" value="Glycosidases"/>
    <property type="match status" value="1"/>
</dbReference>
<dbReference type="InterPro" id="IPR001579">
    <property type="entry name" value="Glyco_hydro_18_chit_AS"/>
</dbReference>
<evidence type="ECO:0000313" key="16">
    <source>
        <dbReference type="EMBL" id="KAK3938836.1"/>
    </source>
</evidence>
<dbReference type="CDD" id="cd00118">
    <property type="entry name" value="LysM"/>
    <property type="match status" value="2"/>
</dbReference>
<evidence type="ECO:0000256" key="4">
    <source>
        <dbReference type="ARBA" id="ARBA00012729"/>
    </source>
</evidence>
<dbReference type="GO" id="GO:0008843">
    <property type="term" value="F:endochitinase activity"/>
    <property type="evidence" value="ECO:0007669"/>
    <property type="project" value="UniProtKB-EC"/>
</dbReference>
<evidence type="ECO:0000259" key="14">
    <source>
        <dbReference type="PROSITE" id="PS51782"/>
    </source>
</evidence>